<comment type="subcellular location">
    <subcellularLocation>
        <location evidence="3 9">Cytoplasm</location>
    </subcellularLocation>
</comment>
<dbReference type="SUPFAM" id="SSF53182">
    <property type="entry name" value="Pyrrolidone carboxyl peptidase (pyroglutamate aminopeptidase)"/>
    <property type="match status" value="1"/>
</dbReference>
<comment type="subunit">
    <text evidence="9">Homotetramer.</text>
</comment>
<evidence type="ECO:0000313" key="11">
    <source>
        <dbReference type="EMBL" id="QIM64084.1"/>
    </source>
</evidence>
<proteinExistence type="inferred from homology"/>
<accession>A0AAE6X5Z4</accession>
<keyword evidence="8 9" id="KW-0788">Thiol protease</keyword>
<comment type="similarity">
    <text evidence="4 9">Belongs to the peptidase C15 family.</text>
</comment>
<comment type="function">
    <text evidence="2 9">Removes 5-oxoproline from various penultimate amino acid residues except L-proline.</text>
</comment>
<dbReference type="GO" id="GO:0016920">
    <property type="term" value="F:pyroglutamyl-peptidase activity"/>
    <property type="evidence" value="ECO:0007669"/>
    <property type="project" value="UniProtKB-UniRule"/>
</dbReference>
<evidence type="ECO:0000256" key="7">
    <source>
        <dbReference type="ARBA" id="ARBA00022801"/>
    </source>
</evidence>
<evidence type="ECO:0000256" key="3">
    <source>
        <dbReference type="ARBA" id="ARBA00004496"/>
    </source>
</evidence>
<dbReference type="InterPro" id="IPR033694">
    <property type="entry name" value="PGPEP1_Cys_AS"/>
</dbReference>
<feature type="active site" evidence="9">
    <location>
        <position position="163"/>
    </location>
</feature>
<gene>
    <name evidence="9" type="primary">pcp</name>
    <name evidence="11" type="ORF">A4G17_00775</name>
    <name evidence="12" type="ORF">EDC49_1126</name>
</gene>
<evidence type="ECO:0000256" key="2">
    <source>
        <dbReference type="ARBA" id="ARBA00002280"/>
    </source>
</evidence>
<dbReference type="KEGG" id="fcl:A4G17_00775"/>
<dbReference type="FunFam" id="3.40.630.20:FF:000001">
    <property type="entry name" value="Pyrrolidone-carboxylate peptidase"/>
    <property type="match status" value="1"/>
</dbReference>
<feature type="active site" evidence="9">
    <location>
        <position position="76"/>
    </location>
</feature>
<evidence type="ECO:0000256" key="4">
    <source>
        <dbReference type="ARBA" id="ARBA00006641"/>
    </source>
</evidence>
<dbReference type="RefSeq" id="WP_123956771.1">
    <property type="nucleotide sequence ID" value="NZ_CP015029.1"/>
</dbReference>
<dbReference type="InterPro" id="IPR000816">
    <property type="entry name" value="Peptidase_C15"/>
</dbReference>
<evidence type="ECO:0000313" key="13">
    <source>
        <dbReference type="Proteomes" id="UP000276901"/>
    </source>
</evidence>
<protein>
    <recommendedName>
        <fullName evidence="9">Pyrrolidone-carboxylate peptidase</fullName>
        <ecNumber evidence="9">3.4.19.3</ecNumber>
    </recommendedName>
    <alternativeName>
        <fullName evidence="9">5-oxoprolyl-peptidase</fullName>
    </alternativeName>
    <alternativeName>
        <fullName evidence="9">Pyroglutamyl-peptidase I</fullName>
        <shortName evidence="9">PGP-I</shortName>
        <shortName evidence="9">Pyrase</shortName>
    </alternativeName>
</protein>
<sequence length="211" mass="22643">MKKVLITGFEPFGGENINPSWEVAKILAKQPHIDAVQLPCVFDRSLDVLREKIQTLQPDVVICIGQAGGRSSIEIERVAINLNDASIPDNQGNQPIDTAIVPHAPAAYFTTLPAKAMVQAVKNAGVPASLSLSAGSYVCNHAMFGLLHFLAENFPQTRGGFIHIPFLPEQGVQHRNAPTMALDTLVKGLNIAVETALHTEHDLQIVGGAIC</sequence>
<evidence type="ECO:0000256" key="9">
    <source>
        <dbReference type="HAMAP-Rule" id="MF_00417"/>
    </source>
</evidence>
<dbReference type="PROSITE" id="PS01334">
    <property type="entry name" value="PYRASE_CYS"/>
    <property type="match status" value="1"/>
</dbReference>
<dbReference type="EMBL" id="RKQT01000002">
    <property type="protein sequence ID" value="RPE93614.1"/>
    <property type="molecule type" value="Genomic_DNA"/>
</dbReference>
<dbReference type="PANTHER" id="PTHR23402:SF1">
    <property type="entry name" value="PYROGLUTAMYL-PEPTIDASE I"/>
    <property type="match status" value="1"/>
</dbReference>
<comment type="catalytic activity">
    <reaction evidence="1 9 10">
        <text>Release of an N-terminal pyroglutamyl group from a polypeptide, the second amino acid generally not being Pro.</text>
        <dbReference type="EC" id="3.4.19.3"/>
    </reaction>
</comment>
<dbReference type="PANTHER" id="PTHR23402">
    <property type="entry name" value="PROTEASE FAMILY C15 PYROGLUTAMYL-PEPTIDASE I-RELATED"/>
    <property type="match status" value="1"/>
</dbReference>
<dbReference type="Gene3D" id="3.40.630.20">
    <property type="entry name" value="Peptidase C15, pyroglutamyl peptidase I-like"/>
    <property type="match status" value="1"/>
</dbReference>
<dbReference type="InterPro" id="IPR036440">
    <property type="entry name" value="Peptidase_C15-like_sf"/>
</dbReference>
<dbReference type="PIRSF" id="PIRSF015592">
    <property type="entry name" value="Prld-crbxl_pptds"/>
    <property type="match status" value="1"/>
</dbReference>
<keyword evidence="13" id="KW-1185">Reference proteome</keyword>
<dbReference type="NCBIfam" id="TIGR00504">
    <property type="entry name" value="pyro_pdase"/>
    <property type="match status" value="1"/>
</dbReference>
<reference evidence="11 14" key="1">
    <citation type="submission" date="2016-03" db="EMBL/GenBank/DDBJ databases">
        <authorList>
            <person name="Hansen M.J."/>
            <person name="Bojesen A.M."/>
            <person name="Planet P."/>
        </authorList>
    </citation>
    <scope>NUCLEOTIDE SEQUENCE [LARGE SCALE GENOMIC DNA]</scope>
    <source>
        <strain evidence="11 14">HPA 21</strain>
    </source>
</reference>
<dbReference type="InterPro" id="IPR016125">
    <property type="entry name" value="Peptidase_C15-like"/>
</dbReference>
<dbReference type="Pfam" id="PF01470">
    <property type="entry name" value="Peptidase_C15"/>
    <property type="match status" value="1"/>
</dbReference>
<evidence type="ECO:0000256" key="1">
    <source>
        <dbReference type="ARBA" id="ARBA00001770"/>
    </source>
</evidence>
<dbReference type="CDD" id="cd00501">
    <property type="entry name" value="Peptidase_C15"/>
    <property type="match status" value="1"/>
</dbReference>
<dbReference type="EC" id="3.4.19.3" evidence="9"/>
<dbReference type="InterPro" id="IPR029762">
    <property type="entry name" value="PGP-I_bact-type"/>
</dbReference>
<dbReference type="Proteomes" id="UP000502287">
    <property type="component" value="Chromosome"/>
</dbReference>
<evidence type="ECO:0000256" key="10">
    <source>
        <dbReference type="PROSITE-ProRule" id="PRU10077"/>
    </source>
</evidence>
<dbReference type="GO" id="GO:0006508">
    <property type="term" value="P:proteolysis"/>
    <property type="evidence" value="ECO:0007669"/>
    <property type="project" value="UniProtKB-KW"/>
</dbReference>
<name>A0AAE6X5Z4_9PAST</name>
<dbReference type="GO" id="GO:0005829">
    <property type="term" value="C:cytosol"/>
    <property type="evidence" value="ECO:0007669"/>
    <property type="project" value="InterPro"/>
</dbReference>
<organism evidence="11 14">
    <name type="scientific">Frederiksenia canicola</name>
    <dbReference type="NCBI Taxonomy" id="123824"/>
    <lineage>
        <taxon>Bacteria</taxon>
        <taxon>Pseudomonadati</taxon>
        <taxon>Pseudomonadota</taxon>
        <taxon>Gammaproteobacteria</taxon>
        <taxon>Pasteurellales</taxon>
        <taxon>Pasteurellaceae</taxon>
        <taxon>Frederiksenia</taxon>
    </lineage>
</organism>
<keyword evidence="5 9" id="KW-0963">Cytoplasm</keyword>
<reference evidence="12 13" key="2">
    <citation type="submission" date="2018-11" db="EMBL/GenBank/DDBJ databases">
        <title>Genomic Encyclopedia of Type Strains, Phase IV (KMG-IV): sequencing the most valuable type-strain genomes for metagenomic binning, comparative biology and taxonomic classification.</title>
        <authorList>
            <person name="Goeker M."/>
        </authorList>
    </citation>
    <scope>NUCLEOTIDE SEQUENCE [LARGE SCALE GENOMIC DNA]</scope>
    <source>
        <strain evidence="12 13">DSM 25797</strain>
    </source>
</reference>
<dbReference type="NCBIfam" id="NF009676">
    <property type="entry name" value="PRK13197.1"/>
    <property type="match status" value="1"/>
</dbReference>
<evidence type="ECO:0000256" key="6">
    <source>
        <dbReference type="ARBA" id="ARBA00022670"/>
    </source>
</evidence>
<evidence type="ECO:0000313" key="14">
    <source>
        <dbReference type="Proteomes" id="UP000502287"/>
    </source>
</evidence>
<evidence type="ECO:0000256" key="8">
    <source>
        <dbReference type="ARBA" id="ARBA00022807"/>
    </source>
</evidence>
<dbReference type="Proteomes" id="UP000276901">
    <property type="component" value="Unassembled WGS sequence"/>
</dbReference>
<dbReference type="AlphaFoldDB" id="A0AAE6X5Z4"/>
<dbReference type="EMBL" id="CP015029">
    <property type="protein sequence ID" value="QIM64084.1"/>
    <property type="molecule type" value="Genomic_DNA"/>
</dbReference>
<evidence type="ECO:0000256" key="5">
    <source>
        <dbReference type="ARBA" id="ARBA00022490"/>
    </source>
</evidence>
<dbReference type="PRINTS" id="PR00706">
    <property type="entry name" value="PYROGLUPTASE"/>
</dbReference>
<dbReference type="HAMAP" id="MF_00417">
    <property type="entry name" value="Pyrrolid_peptidase"/>
    <property type="match status" value="1"/>
</dbReference>
<keyword evidence="7 9" id="KW-0378">Hydrolase</keyword>
<evidence type="ECO:0000313" key="12">
    <source>
        <dbReference type="EMBL" id="RPE93614.1"/>
    </source>
</evidence>
<feature type="active site" evidence="9 10">
    <location>
        <position position="139"/>
    </location>
</feature>
<keyword evidence="6 9" id="KW-0645">Protease</keyword>